<comment type="caution">
    <text evidence="5">The sequence shown here is derived from an EMBL/GenBank/DDBJ whole genome shotgun (WGS) entry which is preliminary data.</text>
</comment>
<feature type="chain" id="PRO_5039262980" description="PHB depolymerase esterase" evidence="4">
    <location>
        <begin position="51"/>
        <end position="363"/>
    </location>
</feature>
<keyword evidence="6" id="KW-1185">Reference proteome</keyword>
<dbReference type="Gene3D" id="3.40.50.1820">
    <property type="entry name" value="alpha/beta hydrolase"/>
    <property type="match status" value="1"/>
</dbReference>
<dbReference type="SUPFAM" id="SSF53474">
    <property type="entry name" value="alpha/beta-Hydrolases"/>
    <property type="match status" value="1"/>
</dbReference>
<dbReference type="InterPro" id="IPR010126">
    <property type="entry name" value="Esterase_phb"/>
</dbReference>
<keyword evidence="1 4" id="KW-0732">Signal</keyword>
<evidence type="ECO:0000256" key="2">
    <source>
        <dbReference type="ARBA" id="ARBA00022801"/>
    </source>
</evidence>
<dbReference type="GO" id="GO:0005576">
    <property type="term" value="C:extracellular region"/>
    <property type="evidence" value="ECO:0007669"/>
    <property type="project" value="InterPro"/>
</dbReference>
<organism evidence="5 6">
    <name type="scientific">Actinomadura barringtoniae</name>
    <dbReference type="NCBI Taxonomy" id="1427535"/>
    <lineage>
        <taxon>Bacteria</taxon>
        <taxon>Bacillati</taxon>
        <taxon>Actinomycetota</taxon>
        <taxon>Actinomycetes</taxon>
        <taxon>Streptosporangiales</taxon>
        <taxon>Thermomonosporaceae</taxon>
        <taxon>Actinomadura</taxon>
    </lineage>
</organism>
<dbReference type="InterPro" id="IPR029058">
    <property type="entry name" value="AB_hydrolase_fold"/>
</dbReference>
<gene>
    <name evidence="5" type="ORF">J4573_16455</name>
</gene>
<evidence type="ECO:0008006" key="7">
    <source>
        <dbReference type="Google" id="ProtNLM"/>
    </source>
</evidence>
<dbReference type="GO" id="GO:0016787">
    <property type="term" value="F:hydrolase activity"/>
    <property type="evidence" value="ECO:0007669"/>
    <property type="project" value="UniProtKB-KW"/>
</dbReference>
<reference evidence="5" key="1">
    <citation type="submission" date="2021-03" db="EMBL/GenBank/DDBJ databases">
        <authorList>
            <person name="Kanchanasin P."/>
            <person name="Saeng-In P."/>
            <person name="Phongsopitanun W."/>
            <person name="Yuki M."/>
            <person name="Kudo T."/>
            <person name="Ohkuma M."/>
            <person name="Tanasupawat S."/>
        </authorList>
    </citation>
    <scope>NUCLEOTIDE SEQUENCE</scope>
    <source>
        <strain evidence="5">GKU 128</strain>
    </source>
</reference>
<dbReference type="PANTHER" id="PTHR43037:SF1">
    <property type="entry name" value="BLL1128 PROTEIN"/>
    <property type="match status" value="1"/>
</dbReference>
<dbReference type="RefSeq" id="WP_208256356.1">
    <property type="nucleotide sequence ID" value="NZ_JAGEOJ010000006.1"/>
</dbReference>
<keyword evidence="2" id="KW-0378">Hydrolase</keyword>
<dbReference type="InterPro" id="IPR050955">
    <property type="entry name" value="Plant_Biomass_Hydrol_Est"/>
</dbReference>
<dbReference type="Proteomes" id="UP000669179">
    <property type="component" value="Unassembled WGS sequence"/>
</dbReference>
<dbReference type="EMBL" id="JAGEOJ010000006">
    <property type="protein sequence ID" value="MBO2448695.1"/>
    <property type="molecule type" value="Genomic_DNA"/>
</dbReference>
<evidence type="ECO:0000256" key="3">
    <source>
        <dbReference type="SAM" id="MobiDB-lite"/>
    </source>
</evidence>
<protein>
    <recommendedName>
        <fullName evidence="7">PHB depolymerase esterase</fullName>
    </recommendedName>
</protein>
<dbReference type="PANTHER" id="PTHR43037">
    <property type="entry name" value="UNNAMED PRODUCT-RELATED"/>
    <property type="match status" value="1"/>
</dbReference>
<feature type="region of interest" description="Disordered" evidence="3">
    <location>
        <begin position="1"/>
        <end position="26"/>
    </location>
</feature>
<evidence type="ECO:0000256" key="1">
    <source>
        <dbReference type="ARBA" id="ARBA00022729"/>
    </source>
</evidence>
<accession>A0A939PA15</accession>
<evidence type="ECO:0000313" key="5">
    <source>
        <dbReference type="EMBL" id="MBO2448695.1"/>
    </source>
</evidence>
<name>A0A939PA15_9ACTN</name>
<feature type="signal peptide" evidence="4">
    <location>
        <begin position="1"/>
        <end position="50"/>
    </location>
</feature>
<evidence type="ECO:0000313" key="6">
    <source>
        <dbReference type="Proteomes" id="UP000669179"/>
    </source>
</evidence>
<proteinExistence type="predicted"/>
<sequence>MTTPSTHSARAQDASGRSRLGRRDGQRWRVRTTLAAASVLALTFAAPATAAATAKGGGHVDHRTYRASTGTNDYLVYVPRGWKPTDRLPLYVMVHGCGTTATQQMGASLLNPLADRERFIVAYPDNGGQCWGALFNKKNTVRGGGDADIVAGITREVISHYRANTQRVYLAGMSSGAFQTSATGAAYPDLYAAIGVAAGGGYGMDVGCILLFDSAAPYYAQQAVAQMGRRAHVMPTFTIGGDRDPLGDRPWPGGCTRLAYKQWLATNNLLKPGTRGDTFRPNPTTTTGQVPGGYTWAKELAGDRNGCQISERWTVHGMNHAWSGGSTDPKYADYTDPKGPSASQASWRFFRRFTLSGGNTTCR</sequence>
<dbReference type="Pfam" id="PF10503">
    <property type="entry name" value="Esterase_PHB"/>
    <property type="match status" value="1"/>
</dbReference>
<evidence type="ECO:0000256" key="4">
    <source>
        <dbReference type="SAM" id="SignalP"/>
    </source>
</evidence>
<dbReference type="AlphaFoldDB" id="A0A939PA15"/>